<keyword evidence="5" id="KW-0456">Lyase</keyword>
<name>A0A023G3N0_AMBTT</name>
<accession>A0A023G3N0</accession>
<keyword evidence="6" id="KW-0732">Signal</keyword>
<dbReference type="GO" id="GO:0006629">
    <property type="term" value="P:lipid metabolic process"/>
    <property type="evidence" value="ECO:0007669"/>
    <property type="project" value="InterPro"/>
</dbReference>
<dbReference type="PANTHER" id="PTHR13593:SF103">
    <property type="entry name" value="RE10370P"/>
    <property type="match status" value="1"/>
</dbReference>
<feature type="chain" id="PRO_5001521623" evidence="6">
    <location>
        <begin position="20"/>
        <end position="434"/>
    </location>
</feature>
<evidence type="ECO:0000256" key="6">
    <source>
        <dbReference type="SAM" id="SignalP"/>
    </source>
</evidence>
<evidence type="ECO:0000256" key="3">
    <source>
        <dbReference type="ARBA" id="ARBA00022842"/>
    </source>
</evidence>
<evidence type="ECO:0000256" key="5">
    <source>
        <dbReference type="ARBA" id="ARBA00023239"/>
    </source>
</evidence>
<dbReference type="GO" id="GO:0046872">
    <property type="term" value="F:metal ion binding"/>
    <property type="evidence" value="ECO:0007669"/>
    <property type="project" value="UniProtKB-KW"/>
</dbReference>
<protein>
    <submittedName>
        <fullName evidence="7">Putative catalytic domain of cg14945-like protein</fullName>
    </submittedName>
</protein>
<dbReference type="InterPro" id="IPR051057">
    <property type="entry name" value="PI-PLC_domain"/>
</dbReference>
<dbReference type="Gene3D" id="3.20.20.190">
    <property type="entry name" value="Phosphatidylinositol (PI) phosphodiesterase"/>
    <property type="match status" value="1"/>
</dbReference>
<evidence type="ECO:0000313" key="7">
    <source>
        <dbReference type="EMBL" id="JAC28871.1"/>
    </source>
</evidence>
<keyword evidence="4" id="KW-1015">Disulfide bond</keyword>
<organism evidence="7">
    <name type="scientific">Amblyomma triste</name>
    <name type="common">Neotropical tick</name>
    <dbReference type="NCBI Taxonomy" id="251400"/>
    <lineage>
        <taxon>Eukaryota</taxon>
        <taxon>Metazoa</taxon>
        <taxon>Ecdysozoa</taxon>
        <taxon>Arthropoda</taxon>
        <taxon>Chelicerata</taxon>
        <taxon>Arachnida</taxon>
        <taxon>Acari</taxon>
        <taxon>Parasitiformes</taxon>
        <taxon>Ixodida</taxon>
        <taxon>Ixodoidea</taxon>
        <taxon>Ixodidae</taxon>
        <taxon>Amblyomminae</taxon>
        <taxon>Amblyomma</taxon>
    </lineage>
</organism>
<dbReference type="SUPFAM" id="SSF51695">
    <property type="entry name" value="PLC-like phosphodiesterases"/>
    <property type="match status" value="1"/>
</dbReference>
<sequence>MRAVVILVVLTQYLYMCDQMQEVPKSGVYLSVSSVSNLFNYGQFEVNWHGIPSKYFGRTYVALLRKKTASKWETLDTQLVTQANGKHITSVDAPEFPLDVLMKGQCLGYSAALLRRTGKQYMIMLLSCFSARPTWMIKHCSLFSRLKITDMLIPGTHNSGMYNLGYAHPHEKLYLYNQDQTIERQLAYGIRGFDLRVQYYDDQFYVTHDTVRGWVTIKKVLQDVSWFVNATGELVFLDFHRFTTGFDKTDENKRHVGLQKLIAEELNEVLLDNTAKWKTIRDIFGDCTKGSVSKRRVIVFYSGPITPDYRQYLSLPVQQKWPNAQDTDGLKAYLESKACVRQPSDVIGIMAELTPSFPKFILGNRVGAELVNYMVTEFFRRNYDHCRGIIYTDFFLGNGIIEVAVEANVVIACQSGVWQKEECDRYFKQKRILK</sequence>
<comment type="catalytic activity">
    <reaction evidence="1">
        <text>an N-(acyl)-sphingosylphosphoethanolamine = an N-(acyl)-sphingosyl-1,3-cyclic phosphate + ethanolamine</text>
        <dbReference type="Rhea" id="RHEA:60648"/>
        <dbReference type="ChEBI" id="CHEBI:57603"/>
        <dbReference type="ChEBI" id="CHEBI:143891"/>
        <dbReference type="ChEBI" id="CHEBI:143892"/>
    </reaction>
</comment>
<dbReference type="GO" id="GO:0016829">
    <property type="term" value="F:lyase activity"/>
    <property type="evidence" value="ECO:0007669"/>
    <property type="project" value="UniProtKB-KW"/>
</dbReference>
<feature type="signal peptide" evidence="6">
    <location>
        <begin position="1"/>
        <end position="19"/>
    </location>
</feature>
<evidence type="ECO:0000256" key="1">
    <source>
        <dbReference type="ARBA" id="ARBA00000110"/>
    </source>
</evidence>
<dbReference type="AlphaFoldDB" id="A0A023G3N0"/>
<dbReference type="PANTHER" id="PTHR13593">
    <property type="match status" value="1"/>
</dbReference>
<keyword evidence="2" id="KW-0479">Metal-binding</keyword>
<keyword evidence="3" id="KW-0460">Magnesium</keyword>
<proteinExistence type="evidence at transcript level"/>
<evidence type="ECO:0000256" key="2">
    <source>
        <dbReference type="ARBA" id="ARBA00022723"/>
    </source>
</evidence>
<evidence type="ECO:0000256" key="4">
    <source>
        <dbReference type="ARBA" id="ARBA00023157"/>
    </source>
</evidence>
<dbReference type="GO" id="GO:0008081">
    <property type="term" value="F:phosphoric diester hydrolase activity"/>
    <property type="evidence" value="ECO:0007669"/>
    <property type="project" value="InterPro"/>
</dbReference>
<dbReference type="InterPro" id="IPR017946">
    <property type="entry name" value="PLC-like_Pdiesterase_TIM-brl"/>
</dbReference>
<dbReference type="EMBL" id="GBBM01006547">
    <property type="protein sequence ID" value="JAC28871.1"/>
    <property type="molecule type" value="mRNA"/>
</dbReference>
<reference evidence="7" key="1">
    <citation type="submission" date="2014-03" db="EMBL/GenBank/DDBJ databases">
        <title>The sialotranscriptome of Amblyomma triste, Amblyomma parvum and Amblyomma cajennense ticks, uncovered by 454-based RNA-seq.</title>
        <authorList>
            <person name="Garcia G.R."/>
            <person name="Gardinassi L.G."/>
            <person name="Ribeiro J.M."/>
            <person name="Anatriello E."/>
            <person name="Ferreira B.R."/>
            <person name="Moreira H.N."/>
            <person name="Mafra C."/>
            <person name="Olegario M.M."/>
            <person name="Szabo P.J."/>
            <person name="Miranda-Santos I.K."/>
            <person name="Maruyama S.R."/>
        </authorList>
    </citation>
    <scope>NUCLEOTIDE SEQUENCE</scope>
    <source>
        <strain evidence="7">Mato Grasso do Sul</strain>
        <tissue evidence="7">Salivary glands</tissue>
    </source>
</reference>
<dbReference type="PROSITE" id="PS50007">
    <property type="entry name" value="PIPLC_X_DOMAIN"/>
    <property type="match status" value="1"/>
</dbReference>